<dbReference type="EMBL" id="BPVZ01000081">
    <property type="protein sequence ID" value="GKV28968.1"/>
    <property type="molecule type" value="Genomic_DNA"/>
</dbReference>
<proteinExistence type="predicted"/>
<dbReference type="Proteomes" id="UP001054252">
    <property type="component" value="Unassembled WGS sequence"/>
</dbReference>
<protein>
    <submittedName>
        <fullName evidence="2">Uncharacterized protein</fullName>
    </submittedName>
</protein>
<evidence type="ECO:0000313" key="2">
    <source>
        <dbReference type="EMBL" id="GKV28968.1"/>
    </source>
</evidence>
<keyword evidence="1" id="KW-0812">Transmembrane</keyword>
<evidence type="ECO:0000313" key="3">
    <source>
        <dbReference type="Proteomes" id="UP001054252"/>
    </source>
</evidence>
<dbReference type="AlphaFoldDB" id="A0AAV5KWQ3"/>
<gene>
    <name evidence="2" type="ORF">SLEP1_g37950</name>
</gene>
<evidence type="ECO:0000256" key="1">
    <source>
        <dbReference type="SAM" id="Phobius"/>
    </source>
</evidence>
<feature type="transmembrane region" description="Helical" evidence="1">
    <location>
        <begin position="20"/>
        <end position="42"/>
    </location>
</feature>
<reference evidence="2 3" key="1">
    <citation type="journal article" date="2021" name="Commun. Biol.">
        <title>The genome of Shorea leprosula (Dipterocarpaceae) highlights the ecological relevance of drought in aseasonal tropical rainforests.</title>
        <authorList>
            <person name="Ng K.K.S."/>
            <person name="Kobayashi M.J."/>
            <person name="Fawcett J.A."/>
            <person name="Hatakeyama M."/>
            <person name="Paape T."/>
            <person name="Ng C.H."/>
            <person name="Ang C.C."/>
            <person name="Tnah L.H."/>
            <person name="Lee C.T."/>
            <person name="Nishiyama T."/>
            <person name="Sese J."/>
            <person name="O'Brien M.J."/>
            <person name="Copetti D."/>
            <person name="Mohd Noor M.I."/>
            <person name="Ong R.C."/>
            <person name="Putra M."/>
            <person name="Sireger I.Z."/>
            <person name="Indrioko S."/>
            <person name="Kosugi Y."/>
            <person name="Izuno A."/>
            <person name="Isagi Y."/>
            <person name="Lee S.L."/>
            <person name="Shimizu K.K."/>
        </authorList>
    </citation>
    <scope>NUCLEOTIDE SEQUENCE [LARGE SCALE GENOMIC DNA]</scope>
    <source>
        <strain evidence="2">214</strain>
    </source>
</reference>
<name>A0AAV5KWQ3_9ROSI</name>
<keyword evidence="1" id="KW-1133">Transmembrane helix</keyword>
<comment type="caution">
    <text evidence="2">The sequence shown here is derived from an EMBL/GenBank/DDBJ whole genome shotgun (WGS) entry which is preliminary data.</text>
</comment>
<keyword evidence="3" id="KW-1185">Reference proteome</keyword>
<sequence length="45" mass="5042">MVCMREALFFSLPFLVKNPYLIHMTGSSLLSAPLTYVVLIVLQNA</sequence>
<accession>A0AAV5KWQ3</accession>
<organism evidence="2 3">
    <name type="scientific">Rubroshorea leprosula</name>
    <dbReference type="NCBI Taxonomy" id="152421"/>
    <lineage>
        <taxon>Eukaryota</taxon>
        <taxon>Viridiplantae</taxon>
        <taxon>Streptophyta</taxon>
        <taxon>Embryophyta</taxon>
        <taxon>Tracheophyta</taxon>
        <taxon>Spermatophyta</taxon>
        <taxon>Magnoliopsida</taxon>
        <taxon>eudicotyledons</taxon>
        <taxon>Gunneridae</taxon>
        <taxon>Pentapetalae</taxon>
        <taxon>rosids</taxon>
        <taxon>malvids</taxon>
        <taxon>Malvales</taxon>
        <taxon>Dipterocarpaceae</taxon>
        <taxon>Rubroshorea</taxon>
    </lineage>
</organism>
<keyword evidence="1" id="KW-0472">Membrane</keyword>